<sequence length="280" mass="31509">MRSQIMSYTYAGKTWVSMSGRTRPLDETVYKRGEILWAINDQPRTKPALTEALDTSRSTINRGVDELEEAGCIERRDSKYYTTLLGELSCTRYRNYRSNMSALDSAKEVVSRLPAAATLSATFLKEADVYPADPAAPEAALQPSIDLLQNAEQLHGFAPVELSLYVDLIHEYATMNGLSVEIIAEEDTLHPILESDKKRLRELASQGDLEIFTGDESLHYALWLMRSSDREDAGATIYENGGIRGVIINSSTKAVEWARNEYERHRESAERRPIAELLDK</sequence>
<dbReference type="Proteomes" id="UP000011680">
    <property type="component" value="Unassembled WGS sequence"/>
</dbReference>
<comment type="caution">
    <text evidence="3">The sequence shown here is derived from an EMBL/GenBank/DDBJ whole genome shotgun (WGS) entry which is preliminary data.</text>
</comment>
<dbReference type="Pfam" id="PF25213">
    <property type="entry name" value="HVO_A0261_N"/>
    <property type="match status" value="1"/>
</dbReference>
<dbReference type="InterPro" id="IPR036388">
    <property type="entry name" value="WH-like_DNA-bd_sf"/>
</dbReference>
<reference evidence="3 4" key="1">
    <citation type="journal article" date="2014" name="PLoS Genet.">
        <title>Phylogenetically driven sequencing of extremely halophilic archaea reveals strategies for static and dynamic osmo-response.</title>
        <authorList>
            <person name="Becker E.A."/>
            <person name="Seitzer P.M."/>
            <person name="Tritt A."/>
            <person name="Larsen D."/>
            <person name="Krusor M."/>
            <person name="Yao A.I."/>
            <person name="Wu D."/>
            <person name="Madern D."/>
            <person name="Eisen J.A."/>
            <person name="Darling A.E."/>
            <person name="Facciotti M.T."/>
        </authorList>
    </citation>
    <scope>NUCLEOTIDE SEQUENCE [LARGE SCALE GENOMIC DNA]</scope>
    <source>
        <strain evidence="3 4">JCM 13552</strain>
    </source>
</reference>
<evidence type="ECO:0000259" key="2">
    <source>
        <dbReference type="Pfam" id="PF25213"/>
    </source>
</evidence>
<feature type="domain" description="Methanogenesis regulatory protein FilR1 middle" evidence="1">
    <location>
        <begin position="137"/>
        <end position="267"/>
    </location>
</feature>
<evidence type="ECO:0000259" key="1">
    <source>
        <dbReference type="Pfam" id="PF08350"/>
    </source>
</evidence>
<dbReference type="eggNOG" id="arCOG02809">
    <property type="taxonomic scope" value="Archaea"/>
</dbReference>
<dbReference type="Gene3D" id="1.10.10.10">
    <property type="entry name" value="Winged helix-like DNA-binding domain superfamily/Winged helix DNA-binding domain"/>
    <property type="match status" value="1"/>
</dbReference>
<dbReference type="Pfam" id="PF08350">
    <property type="entry name" value="FilR1_middle"/>
    <property type="match status" value="1"/>
</dbReference>
<gene>
    <name evidence="3" type="ORF">C451_01743</name>
</gene>
<dbReference type="EMBL" id="AOMF01000033">
    <property type="protein sequence ID" value="EMA56561.1"/>
    <property type="molecule type" value="Genomic_DNA"/>
</dbReference>
<dbReference type="SUPFAM" id="SSF46785">
    <property type="entry name" value="Winged helix' DNA-binding domain"/>
    <property type="match status" value="1"/>
</dbReference>
<dbReference type="InterPro" id="IPR013561">
    <property type="entry name" value="FilR1_middle_dom"/>
</dbReference>
<evidence type="ECO:0000313" key="3">
    <source>
        <dbReference type="EMBL" id="EMA56561.1"/>
    </source>
</evidence>
<dbReference type="AlphaFoldDB" id="M0NFF8"/>
<feature type="domain" description="HVO-A0261-like N-terminal" evidence="2">
    <location>
        <begin position="31"/>
        <end position="102"/>
    </location>
</feature>
<dbReference type="PATRIC" id="fig|1227457.3.peg.305"/>
<accession>M0NFF8</accession>
<dbReference type="InterPro" id="IPR057527">
    <property type="entry name" value="HVO_A0261-like_N"/>
</dbReference>
<organism evidence="3 4">
    <name type="scientific">Halococcus thailandensis JCM 13552</name>
    <dbReference type="NCBI Taxonomy" id="1227457"/>
    <lineage>
        <taxon>Archaea</taxon>
        <taxon>Methanobacteriati</taxon>
        <taxon>Methanobacteriota</taxon>
        <taxon>Stenosarchaea group</taxon>
        <taxon>Halobacteria</taxon>
        <taxon>Halobacteriales</taxon>
        <taxon>Halococcaceae</taxon>
        <taxon>Halococcus</taxon>
    </lineage>
</organism>
<dbReference type="InterPro" id="IPR036390">
    <property type="entry name" value="WH_DNA-bd_sf"/>
</dbReference>
<protein>
    <submittedName>
        <fullName evidence="3">Uncharacterized protein</fullName>
    </submittedName>
</protein>
<evidence type="ECO:0000313" key="4">
    <source>
        <dbReference type="Proteomes" id="UP000011680"/>
    </source>
</evidence>
<name>M0NFF8_9EURY</name>
<keyword evidence="4" id="KW-1185">Reference proteome</keyword>
<proteinExistence type="predicted"/>